<dbReference type="Pfam" id="PF02223">
    <property type="entry name" value="Thymidylate_kin"/>
    <property type="match status" value="1"/>
</dbReference>
<dbReference type="GO" id="GO:0004798">
    <property type="term" value="F:dTMP kinase activity"/>
    <property type="evidence" value="ECO:0007669"/>
    <property type="project" value="UniProtKB-UniRule"/>
</dbReference>
<dbReference type="InterPro" id="IPR039430">
    <property type="entry name" value="Thymidylate_kin-like_dom"/>
</dbReference>
<dbReference type="SUPFAM" id="SSF52540">
    <property type="entry name" value="P-loop containing nucleoside triphosphate hydrolases"/>
    <property type="match status" value="1"/>
</dbReference>
<sequence length="217" mass="24035">MKKGFMLVCDGSNGAGKTTVITGLEAHLKQRGIEVVMTREPGGTEISEKIREIILDPSTPEMTDMTELMLFGAARAQHVREKIIPALEQGKVVISDRFDAATFSFQHYARGLDLATITTINQLALGGFRPDMNLILDLDPEEGLKRVKSRGEGLDRLEDEKQQFLQRAREGYLVQAKNDPERFTVIDASQSKAQVLEQSIELLDSLIATYLTVGGNE</sequence>
<evidence type="ECO:0000256" key="9">
    <source>
        <dbReference type="ARBA" id="ARBA00029962"/>
    </source>
</evidence>
<evidence type="ECO:0000256" key="6">
    <source>
        <dbReference type="ARBA" id="ARBA00022741"/>
    </source>
</evidence>
<reference evidence="14 15" key="1">
    <citation type="submission" date="2017-12" db="EMBL/GenBank/DDBJ databases">
        <authorList>
            <person name="Paulsen S."/>
            <person name="Gram L.K."/>
        </authorList>
    </citation>
    <scope>NUCLEOTIDE SEQUENCE [LARGE SCALE GENOMIC DNA]</scope>
    <source>
        <strain evidence="14 15">S1607</strain>
    </source>
</reference>
<evidence type="ECO:0000256" key="5">
    <source>
        <dbReference type="ARBA" id="ARBA00022727"/>
    </source>
</evidence>
<keyword evidence="4 12" id="KW-0808">Transferase</keyword>
<dbReference type="FunFam" id="3.40.50.300:FF:000225">
    <property type="entry name" value="Thymidylate kinase"/>
    <property type="match status" value="1"/>
</dbReference>
<feature type="domain" description="Thymidylate kinase-like" evidence="13">
    <location>
        <begin position="10"/>
        <end position="197"/>
    </location>
</feature>
<dbReference type="Proteomes" id="UP000305423">
    <property type="component" value="Unassembled WGS sequence"/>
</dbReference>
<accession>A0AAQ2IQE6</accession>
<keyword evidence="7 12" id="KW-0418">Kinase</keyword>
<comment type="function">
    <text evidence="11 12">Phosphorylation of dTMP to form dTDP in both de novo and salvage pathways of dTTP synthesis.</text>
</comment>
<name>A0AAQ2IQE6_PSEO7</name>
<dbReference type="GO" id="GO:0006227">
    <property type="term" value="P:dUDP biosynthetic process"/>
    <property type="evidence" value="ECO:0007669"/>
    <property type="project" value="TreeGrafter"/>
</dbReference>
<evidence type="ECO:0000256" key="7">
    <source>
        <dbReference type="ARBA" id="ARBA00022777"/>
    </source>
</evidence>
<comment type="catalytic activity">
    <reaction evidence="10 12">
        <text>dTMP + ATP = dTDP + ADP</text>
        <dbReference type="Rhea" id="RHEA:13517"/>
        <dbReference type="ChEBI" id="CHEBI:30616"/>
        <dbReference type="ChEBI" id="CHEBI:58369"/>
        <dbReference type="ChEBI" id="CHEBI:63528"/>
        <dbReference type="ChEBI" id="CHEBI:456216"/>
        <dbReference type="EC" id="2.7.4.9"/>
    </reaction>
</comment>
<keyword evidence="6 12" id="KW-0547">Nucleotide-binding</keyword>
<evidence type="ECO:0000256" key="11">
    <source>
        <dbReference type="ARBA" id="ARBA00057735"/>
    </source>
</evidence>
<comment type="caution">
    <text evidence="14">The sequence shown here is derived from an EMBL/GenBank/DDBJ whole genome shotgun (WGS) entry which is preliminary data.</text>
</comment>
<dbReference type="GO" id="GO:0006233">
    <property type="term" value="P:dTDP biosynthetic process"/>
    <property type="evidence" value="ECO:0007669"/>
    <property type="project" value="InterPro"/>
</dbReference>
<dbReference type="GO" id="GO:0006235">
    <property type="term" value="P:dTTP biosynthetic process"/>
    <property type="evidence" value="ECO:0007669"/>
    <property type="project" value="UniProtKB-UniRule"/>
</dbReference>
<proteinExistence type="inferred from homology"/>
<evidence type="ECO:0000313" key="14">
    <source>
        <dbReference type="EMBL" id="TMN74037.1"/>
    </source>
</evidence>
<reference evidence="15" key="2">
    <citation type="submission" date="2019-06" db="EMBL/GenBank/DDBJ databases">
        <title>Co-occurence of chitin degradation, pigmentation and bioactivity in marine Pseudoalteromonas.</title>
        <authorList>
            <person name="Sonnenschein E.C."/>
            <person name="Bech P.K."/>
        </authorList>
    </citation>
    <scope>NUCLEOTIDE SEQUENCE [LARGE SCALE GENOMIC DNA]</scope>
    <source>
        <strain evidence="15">S1607</strain>
    </source>
</reference>
<gene>
    <name evidence="12" type="primary">tmk</name>
    <name evidence="14" type="ORF">CWB74_19560</name>
</gene>
<dbReference type="NCBIfam" id="TIGR00041">
    <property type="entry name" value="DTMP_kinase"/>
    <property type="match status" value="1"/>
</dbReference>
<dbReference type="GO" id="GO:0005829">
    <property type="term" value="C:cytosol"/>
    <property type="evidence" value="ECO:0007669"/>
    <property type="project" value="TreeGrafter"/>
</dbReference>
<evidence type="ECO:0000256" key="10">
    <source>
        <dbReference type="ARBA" id="ARBA00048743"/>
    </source>
</evidence>
<dbReference type="Gene3D" id="3.40.50.300">
    <property type="entry name" value="P-loop containing nucleotide triphosphate hydrolases"/>
    <property type="match status" value="1"/>
</dbReference>
<dbReference type="HAMAP" id="MF_00165">
    <property type="entry name" value="Thymidylate_kinase"/>
    <property type="match status" value="1"/>
</dbReference>
<dbReference type="InterPro" id="IPR027417">
    <property type="entry name" value="P-loop_NTPase"/>
</dbReference>
<keyword evidence="5 12" id="KW-0545">Nucleotide biosynthesis</keyword>
<evidence type="ECO:0000259" key="13">
    <source>
        <dbReference type="Pfam" id="PF02223"/>
    </source>
</evidence>
<dbReference type="EC" id="2.7.4.9" evidence="2 12"/>
<evidence type="ECO:0000256" key="8">
    <source>
        <dbReference type="ARBA" id="ARBA00022840"/>
    </source>
</evidence>
<dbReference type="GO" id="GO:0005524">
    <property type="term" value="F:ATP binding"/>
    <property type="evidence" value="ECO:0007669"/>
    <property type="project" value="UniProtKB-UniRule"/>
</dbReference>
<evidence type="ECO:0000256" key="4">
    <source>
        <dbReference type="ARBA" id="ARBA00022679"/>
    </source>
</evidence>
<protein>
    <recommendedName>
        <fullName evidence="3 12">Thymidylate kinase</fullName>
        <ecNumber evidence="2 12">2.7.4.9</ecNumber>
    </recommendedName>
    <alternativeName>
        <fullName evidence="9 12">dTMP kinase</fullName>
    </alternativeName>
</protein>
<comment type="caution">
    <text evidence="12">Lacks conserved residue(s) required for the propagation of feature annotation.</text>
</comment>
<evidence type="ECO:0000256" key="3">
    <source>
        <dbReference type="ARBA" id="ARBA00017144"/>
    </source>
</evidence>
<evidence type="ECO:0000256" key="12">
    <source>
        <dbReference type="HAMAP-Rule" id="MF_00165"/>
    </source>
</evidence>
<comment type="similarity">
    <text evidence="1 12">Belongs to the thymidylate kinase family.</text>
</comment>
<dbReference type="PANTHER" id="PTHR10344:SF4">
    <property type="entry name" value="UMP-CMP KINASE 2, MITOCHONDRIAL"/>
    <property type="match status" value="1"/>
</dbReference>
<organism evidence="14 15">
    <name type="scientific">Pseudoalteromonas piscicida</name>
    <dbReference type="NCBI Taxonomy" id="43662"/>
    <lineage>
        <taxon>Bacteria</taxon>
        <taxon>Pseudomonadati</taxon>
        <taxon>Pseudomonadota</taxon>
        <taxon>Gammaproteobacteria</taxon>
        <taxon>Alteromonadales</taxon>
        <taxon>Pseudoalteromonadaceae</taxon>
        <taxon>Pseudoalteromonas</taxon>
    </lineage>
</organism>
<evidence type="ECO:0000256" key="1">
    <source>
        <dbReference type="ARBA" id="ARBA00009776"/>
    </source>
</evidence>
<dbReference type="PANTHER" id="PTHR10344">
    <property type="entry name" value="THYMIDYLATE KINASE"/>
    <property type="match status" value="1"/>
</dbReference>
<dbReference type="RefSeq" id="WP_045961840.1">
    <property type="nucleotide sequence ID" value="NZ_JXXW01000003.1"/>
</dbReference>
<dbReference type="AlphaFoldDB" id="A0AAQ2IQE6"/>
<keyword evidence="8 12" id="KW-0067">ATP-binding</keyword>
<dbReference type="InterPro" id="IPR018094">
    <property type="entry name" value="Thymidylate_kinase"/>
</dbReference>
<dbReference type="CDD" id="cd01672">
    <property type="entry name" value="TMPK"/>
    <property type="match status" value="1"/>
</dbReference>
<evidence type="ECO:0000313" key="15">
    <source>
        <dbReference type="Proteomes" id="UP000305423"/>
    </source>
</evidence>
<dbReference type="EMBL" id="PNEL01000060">
    <property type="protein sequence ID" value="TMN74037.1"/>
    <property type="molecule type" value="Genomic_DNA"/>
</dbReference>
<evidence type="ECO:0000256" key="2">
    <source>
        <dbReference type="ARBA" id="ARBA00012980"/>
    </source>
</evidence>